<evidence type="ECO:0000313" key="2">
    <source>
        <dbReference type="Proteomes" id="UP001055879"/>
    </source>
</evidence>
<keyword evidence="2" id="KW-1185">Reference proteome</keyword>
<organism evidence="1 2">
    <name type="scientific">Arctium lappa</name>
    <name type="common">Greater burdock</name>
    <name type="synonym">Lappa major</name>
    <dbReference type="NCBI Taxonomy" id="4217"/>
    <lineage>
        <taxon>Eukaryota</taxon>
        <taxon>Viridiplantae</taxon>
        <taxon>Streptophyta</taxon>
        <taxon>Embryophyta</taxon>
        <taxon>Tracheophyta</taxon>
        <taxon>Spermatophyta</taxon>
        <taxon>Magnoliopsida</taxon>
        <taxon>eudicotyledons</taxon>
        <taxon>Gunneridae</taxon>
        <taxon>Pentapetalae</taxon>
        <taxon>asterids</taxon>
        <taxon>campanulids</taxon>
        <taxon>Asterales</taxon>
        <taxon>Asteraceae</taxon>
        <taxon>Carduoideae</taxon>
        <taxon>Cardueae</taxon>
        <taxon>Arctiinae</taxon>
        <taxon>Arctium</taxon>
    </lineage>
</organism>
<comment type="caution">
    <text evidence="1">The sequence shown here is derived from an EMBL/GenBank/DDBJ whole genome shotgun (WGS) entry which is preliminary data.</text>
</comment>
<dbReference type="Proteomes" id="UP001055879">
    <property type="component" value="Linkage Group LG06"/>
</dbReference>
<proteinExistence type="predicted"/>
<accession>A0ACB9BCY6</accession>
<evidence type="ECO:0000313" key="1">
    <source>
        <dbReference type="EMBL" id="KAI3719805.1"/>
    </source>
</evidence>
<protein>
    <submittedName>
        <fullName evidence="1">Uncharacterized protein</fullName>
    </submittedName>
</protein>
<sequence>MNKRMLWLTWKKFQIDSSKIEYFKRRTVDLFLNMEFQQYITWDDIDIQDDHHKKPYRRFSFENGDENGSRVVVVDQTGKGSQRSFTSDIHHGVKIGWVVLLDHATGVVISETAVIDNNVSILHNVSLGATGKVSGDKHLKVVDGFLIGIVTCVMGNISIGERAKIGTSSVVLAGISLNTTEPAHIFAPSLMLMLPRTHFLASIKTPSHPISNFRMPVPTYLPCRTQTHIMHNGDIVADHHSLTDDHSGGMIKQHYSNQSSLHDVYQMQKTYETLSCAIELCSMELSCDRRPVSPGRCCRDDKNCSWVQIDDAQLERVKFCLTYRGCRLGRTGCFSCTRSGIWATSFQKHFVIRRVVWEIQEHLLGGLGFLRNCEISVIIVMQAIIISLVYH</sequence>
<gene>
    <name evidence="1" type="ORF">L6452_20710</name>
</gene>
<reference evidence="1 2" key="2">
    <citation type="journal article" date="2022" name="Mol. Ecol. Resour.">
        <title>The genomes of chicory, endive, great burdock and yacon provide insights into Asteraceae paleo-polyploidization history and plant inulin production.</title>
        <authorList>
            <person name="Fan W."/>
            <person name="Wang S."/>
            <person name="Wang H."/>
            <person name="Wang A."/>
            <person name="Jiang F."/>
            <person name="Liu H."/>
            <person name="Zhao H."/>
            <person name="Xu D."/>
            <person name="Zhang Y."/>
        </authorList>
    </citation>
    <scope>NUCLEOTIDE SEQUENCE [LARGE SCALE GENOMIC DNA]</scope>
    <source>
        <strain evidence="2">cv. Niubang</strain>
    </source>
</reference>
<reference evidence="2" key="1">
    <citation type="journal article" date="2022" name="Mol. Ecol. Resour.">
        <title>The genomes of chicory, endive, great burdock and yacon provide insights into Asteraceae palaeo-polyploidization history and plant inulin production.</title>
        <authorList>
            <person name="Fan W."/>
            <person name="Wang S."/>
            <person name="Wang H."/>
            <person name="Wang A."/>
            <person name="Jiang F."/>
            <person name="Liu H."/>
            <person name="Zhao H."/>
            <person name="Xu D."/>
            <person name="Zhang Y."/>
        </authorList>
    </citation>
    <scope>NUCLEOTIDE SEQUENCE [LARGE SCALE GENOMIC DNA]</scope>
    <source>
        <strain evidence="2">cv. Niubang</strain>
    </source>
</reference>
<dbReference type="EMBL" id="CM042052">
    <property type="protein sequence ID" value="KAI3719805.1"/>
    <property type="molecule type" value="Genomic_DNA"/>
</dbReference>
<name>A0ACB9BCY6_ARCLA</name>